<dbReference type="GO" id="GO:0016987">
    <property type="term" value="F:sigma factor activity"/>
    <property type="evidence" value="ECO:0007669"/>
    <property type="project" value="UniProtKB-KW"/>
</dbReference>
<dbReference type="Proteomes" id="UP000075635">
    <property type="component" value="Unassembled WGS sequence"/>
</dbReference>
<proteinExistence type="inferred from homology"/>
<dbReference type="InterPro" id="IPR036388">
    <property type="entry name" value="WH-like_DNA-bd_sf"/>
</dbReference>
<dbReference type="NCBIfam" id="TIGR02937">
    <property type="entry name" value="sigma70-ECF"/>
    <property type="match status" value="1"/>
</dbReference>
<gene>
    <name evidence="7" type="ORF">BE17_45695</name>
</gene>
<dbReference type="GO" id="GO:0006352">
    <property type="term" value="P:DNA-templated transcription initiation"/>
    <property type="evidence" value="ECO:0007669"/>
    <property type="project" value="InterPro"/>
</dbReference>
<dbReference type="PANTHER" id="PTHR43133">
    <property type="entry name" value="RNA POLYMERASE ECF-TYPE SIGMA FACTO"/>
    <property type="match status" value="1"/>
</dbReference>
<evidence type="ECO:0000256" key="2">
    <source>
        <dbReference type="ARBA" id="ARBA00023015"/>
    </source>
</evidence>
<evidence type="ECO:0000313" key="7">
    <source>
        <dbReference type="EMBL" id="KYF75649.1"/>
    </source>
</evidence>
<organism evidence="7 8">
    <name type="scientific">Sorangium cellulosum</name>
    <name type="common">Polyangium cellulosum</name>
    <dbReference type="NCBI Taxonomy" id="56"/>
    <lineage>
        <taxon>Bacteria</taxon>
        <taxon>Pseudomonadati</taxon>
        <taxon>Myxococcota</taxon>
        <taxon>Polyangia</taxon>
        <taxon>Polyangiales</taxon>
        <taxon>Polyangiaceae</taxon>
        <taxon>Sorangium</taxon>
    </lineage>
</organism>
<dbReference type="PANTHER" id="PTHR43133:SF8">
    <property type="entry name" value="RNA POLYMERASE SIGMA FACTOR HI_1459-RELATED"/>
    <property type="match status" value="1"/>
</dbReference>
<dbReference type="InterPro" id="IPR013324">
    <property type="entry name" value="RNA_pol_sigma_r3/r4-like"/>
</dbReference>
<dbReference type="InterPro" id="IPR039425">
    <property type="entry name" value="RNA_pol_sigma-70-like"/>
</dbReference>
<sequence>MSDARSPIRALREEAGVGGGDEVDAALGALFEEGRRAWPGLPLALSSWVRHVARHLPDRDARDTLEAHLASLHAADLYLACACAERAPGAVEAFLSRHEAALEGALRSRNIPPDHRDELRQEVLEKLIVGRPGAPPKIGDYAGRGPLGGWVRVATIRTALNFLKKAGHDRKAAGAEPDEAAEPSTPDPELSFLKAHYRAEVSQALKDAFAGLPADERNVLRLHFVDGLGIDRIAAVYGIHRATAARWVTRGREALLRRTQELLGQRLGIDEAEVDSVVGIVRSQLDLAVSSLFRAS</sequence>
<reference evidence="7 8" key="1">
    <citation type="submission" date="2014-02" db="EMBL/GenBank/DDBJ databases">
        <title>The small core and large imbalanced accessory genome model reveals a collaborative survival strategy of Sorangium cellulosum strains in nature.</title>
        <authorList>
            <person name="Han K."/>
            <person name="Peng R."/>
            <person name="Blom J."/>
            <person name="Li Y.-Z."/>
        </authorList>
    </citation>
    <scope>NUCLEOTIDE SEQUENCE [LARGE SCALE GENOMIC DNA]</scope>
    <source>
        <strain evidence="7 8">So0011-07</strain>
    </source>
</reference>
<comment type="caution">
    <text evidence="7">The sequence shown here is derived from an EMBL/GenBank/DDBJ whole genome shotgun (WGS) entry which is preliminary data.</text>
</comment>
<evidence type="ECO:0000256" key="4">
    <source>
        <dbReference type="ARBA" id="ARBA00023125"/>
    </source>
</evidence>
<dbReference type="Pfam" id="PF08281">
    <property type="entry name" value="Sigma70_r4_2"/>
    <property type="match status" value="1"/>
</dbReference>
<keyword evidence="5" id="KW-0804">Transcription</keyword>
<dbReference type="InterPro" id="IPR011745">
    <property type="entry name" value="RNA_pol_sigma70_MYXXA"/>
</dbReference>
<dbReference type="InterPro" id="IPR013249">
    <property type="entry name" value="RNA_pol_sigma70_r4_t2"/>
</dbReference>
<keyword evidence="3" id="KW-0731">Sigma factor</keyword>
<keyword evidence="2" id="KW-0805">Transcription regulation</keyword>
<dbReference type="SUPFAM" id="SSF88659">
    <property type="entry name" value="Sigma3 and sigma4 domains of RNA polymerase sigma factors"/>
    <property type="match status" value="1"/>
</dbReference>
<protein>
    <recommendedName>
        <fullName evidence="6">RNA polymerase sigma factor 70 region 4 type 2 domain-containing protein</fullName>
    </recommendedName>
</protein>
<evidence type="ECO:0000256" key="1">
    <source>
        <dbReference type="ARBA" id="ARBA00010641"/>
    </source>
</evidence>
<dbReference type="InterPro" id="IPR013325">
    <property type="entry name" value="RNA_pol_sigma_r2"/>
</dbReference>
<dbReference type="Gene3D" id="1.10.1740.10">
    <property type="match status" value="1"/>
</dbReference>
<comment type="similarity">
    <text evidence="1">Belongs to the sigma-70 factor family. ECF subfamily.</text>
</comment>
<dbReference type="GO" id="GO:0003677">
    <property type="term" value="F:DNA binding"/>
    <property type="evidence" value="ECO:0007669"/>
    <property type="project" value="UniProtKB-KW"/>
</dbReference>
<feature type="domain" description="RNA polymerase sigma factor 70 region 4 type 2" evidence="6">
    <location>
        <begin position="203"/>
        <end position="255"/>
    </location>
</feature>
<dbReference type="SUPFAM" id="SSF88946">
    <property type="entry name" value="Sigma2 domain of RNA polymerase sigma factors"/>
    <property type="match status" value="1"/>
</dbReference>
<accession>A0A150R5V4</accession>
<evidence type="ECO:0000256" key="3">
    <source>
        <dbReference type="ARBA" id="ARBA00023082"/>
    </source>
</evidence>
<dbReference type="InterPro" id="IPR014284">
    <property type="entry name" value="RNA_pol_sigma-70_dom"/>
</dbReference>
<dbReference type="AlphaFoldDB" id="A0A150R5V4"/>
<evidence type="ECO:0000313" key="8">
    <source>
        <dbReference type="Proteomes" id="UP000075635"/>
    </source>
</evidence>
<dbReference type="NCBIfam" id="TIGR03001">
    <property type="entry name" value="Sig-70_gmx1"/>
    <property type="match status" value="1"/>
</dbReference>
<dbReference type="CDD" id="cd06171">
    <property type="entry name" value="Sigma70_r4"/>
    <property type="match status" value="1"/>
</dbReference>
<name>A0A150R5V4_SORCE</name>
<dbReference type="EMBL" id="JEMB01003102">
    <property type="protein sequence ID" value="KYF75649.1"/>
    <property type="molecule type" value="Genomic_DNA"/>
</dbReference>
<keyword evidence="4" id="KW-0238">DNA-binding</keyword>
<dbReference type="Gene3D" id="1.10.10.10">
    <property type="entry name" value="Winged helix-like DNA-binding domain superfamily/Winged helix DNA-binding domain"/>
    <property type="match status" value="1"/>
</dbReference>
<evidence type="ECO:0000256" key="5">
    <source>
        <dbReference type="ARBA" id="ARBA00023163"/>
    </source>
</evidence>
<evidence type="ECO:0000259" key="6">
    <source>
        <dbReference type="Pfam" id="PF08281"/>
    </source>
</evidence>